<proteinExistence type="predicted"/>
<keyword evidence="1" id="KW-1133">Transmembrane helix</keyword>
<keyword evidence="1" id="KW-0472">Membrane</keyword>
<evidence type="ECO:0000313" key="3">
    <source>
        <dbReference type="Proteomes" id="UP001497416"/>
    </source>
</evidence>
<protein>
    <submittedName>
        <fullName evidence="2">Uncharacterized protein</fullName>
    </submittedName>
</protein>
<dbReference type="EMBL" id="CAXIXY010000008">
    <property type="protein sequence ID" value="CAL2094123.1"/>
    <property type="molecule type" value="Genomic_DNA"/>
</dbReference>
<keyword evidence="1" id="KW-0812">Transmembrane</keyword>
<name>A0ABM9P5P3_9FLAO</name>
<accession>A0ABM9P5P3</accession>
<reference evidence="2 3" key="1">
    <citation type="submission" date="2024-05" db="EMBL/GenBank/DDBJ databases">
        <authorList>
            <person name="Duchaud E."/>
        </authorList>
    </citation>
    <scope>NUCLEOTIDE SEQUENCE [LARGE SCALE GENOMIC DNA]</scope>
    <source>
        <strain evidence="2">Ena-SAMPLE-TAB-13-05-2024-13:56:06:370-140302</strain>
    </source>
</reference>
<dbReference type="Proteomes" id="UP001497416">
    <property type="component" value="Unassembled WGS sequence"/>
</dbReference>
<evidence type="ECO:0000313" key="2">
    <source>
        <dbReference type="EMBL" id="CAL2094123.1"/>
    </source>
</evidence>
<keyword evidence="3" id="KW-1185">Reference proteome</keyword>
<organism evidence="2 3">
    <name type="scientific">Tenacibaculum platacis</name>
    <dbReference type="NCBI Taxonomy" id="3137852"/>
    <lineage>
        <taxon>Bacteria</taxon>
        <taxon>Pseudomonadati</taxon>
        <taxon>Bacteroidota</taxon>
        <taxon>Flavobacteriia</taxon>
        <taxon>Flavobacteriales</taxon>
        <taxon>Flavobacteriaceae</taxon>
        <taxon>Tenacibaculum</taxon>
    </lineage>
</organism>
<feature type="transmembrane region" description="Helical" evidence="1">
    <location>
        <begin position="20"/>
        <end position="44"/>
    </location>
</feature>
<evidence type="ECO:0000256" key="1">
    <source>
        <dbReference type="SAM" id="Phobius"/>
    </source>
</evidence>
<gene>
    <name evidence="2" type="ORF">T190607A01A_60084</name>
</gene>
<sequence>MVFSNYALYVYNQYTILSVNLFFFKIVLTISLGMRLVFVGKYYFKSI</sequence>
<comment type="caution">
    <text evidence="2">The sequence shown here is derived from an EMBL/GenBank/DDBJ whole genome shotgun (WGS) entry which is preliminary data.</text>
</comment>